<accession>A0A5B7FJ02</accession>
<protein>
    <submittedName>
        <fullName evidence="1">Uncharacterized protein</fullName>
    </submittedName>
</protein>
<proteinExistence type="predicted"/>
<dbReference type="Proteomes" id="UP000324222">
    <property type="component" value="Unassembled WGS sequence"/>
</dbReference>
<reference evidence="1 2" key="1">
    <citation type="submission" date="2019-05" db="EMBL/GenBank/DDBJ databases">
        <title>Another draft genome of Portunus trituberculatus and its Hox gene families provides insights of decapod evolution.</title>
        <authorList>
            <person name="Jeong J.-H."/>
            <person name="Song I."/>
            <person name="Kim S."/>
            <person name="Choi T."/>
            <person name="Kim D."/>
            <person name="Ryu S."/>
            <person name="Kim W."/>
        </authorList>
    </citation>
    <scope>NUCLEOTIDE SEQUENCE [LARGE SCALE GENOMIC DNA]</scope>
    <source>
        <tissue evidence="1">Muscle</tissue>
    </source>
</reference>
<gene>
    <name evidence="1" type="ORF">E2C01_040181</name>
</gene>
<evidence type="ECO:0000313" key="1">
    <source>
        <dbReference type="EMBL" id="MPC46462.1"/>
    </source>
</evidence>
<dbReference type="AlphaFoldDB" id="A0A5B7FJ02"/>
<keyword evidence="2" id="KW-1185">Reference proteome</keyword>
<dbReference type="EMBL" id="VSRR010007219">
    <property type="protein sequence ID" value="MPC46462.1"/>
    <property type="molecule type" value="Genomic_DNA"/>
</dbReference>
<sequence length="65" mass="6817">MGRGTPRASFSVTGGLRAPSVCLPRACPRRPGTAACITLPKLPSAVTSFCRPAPDEAARVARPRR</sequence>
<name>A0A5B7FJ02_PORTR</name>
<organism evidence="1 2">
    <name type="scientific">Portunus trituberculatus</name>
    <name type="common">Swimming crab</name>
    <name type="synonym">Neptunus trituberculatus</name>
    <dbReference type="NCBI Taxonomy" id="210409"/>
    <lineage>
        <taxon>Eukaryota</taxon>
        <taxon>Metazoa</taxon>
        <taxon>Ecdysozoa</taxon>
        <taxon>Arthropoda</taxon>
        <taxon>Crustacea</taxon>
        <taxon>Multicrustacea</taxon>
        <taxon>Malacostraca</taxon>
        <taxon>Eumalacostraca</taxon>
        <taxon>Eucarida</taxon>
        <taxon>Decapoda</taxon>
        <taxon>Pleocyemata</taxon>
        <taxon>Brachyura</taxon>
        <taxon>Eubrachyura</taxon>
        <taxon>Portunoidea</taxon>
        <taxon>Portunidae</taxon>
        <taxon>Portuninae</taxon>
        <taxon>Portunus</taxon>
    </lineage>
</organism>
<comment type="caution">
    <text evidence="1">The sequence shown here is derived from an EMBL/GenBank/DDBJ whole genome shotgun (WGS) entry which is preliminary data.</text>
</comment>
<evidence type="ECO:0000313" key="2">
    <source>
        <dbReference type="Proteomes" id="UP000324222"/>
    </source>
</evidence>